<evidence type="ECO:0000313" key="3">
    <source>
        <dbReference type="Proteomes" id="UP001642409"/>
    </source>
</evidence>
<dbReference type="Proteomes" id="UP001642409">
    <property type="component" value="Unassembled WGS sequence"/>
</dbReference>
<name>A0AA86R5D3_9EUKA</name>
<reference evidence="1" key="1">
    <citation type="submission" date="2023-06" db="EMBL/GenBank/DDBJ databases">
        <authorList>
            <person name="Kurt Z."/>
        </authorList>
    </citation>
    <scope>NUCLEOTIDE SEQUENCE</scope>
</reference>
<reference evidence="2 3" key="2">
    <citation type="submission" date="2024-07" db="EMBL/GenBank/DDBJ databases">
        <authorList>
            <person name="Akdeniz Z."/>
        </authorList>
    </citation>
    <scope>NUCLEOTIDE SEQUENCE [LARGE SCALE GENOMIC DNA]</scope>
</reference>
<dbReference type="AlphaFoldDB" id="A0AA86R5D3"/>
<protein>
    <submittedName>
        <fullName evidence="1">Uncharacterized protein</fullName>
    </submittedName>
</protein>
<gene>
    <name evidence="2" type="ORF">HINF_LOCUS21681</name>
    <name evidence="1" type="ORF">HINF_LOCUS53859</name>
</gene>
<dbReference type="EMBL" id="CATOUU010000998">
    <property type="protein sequence ID" value="CAI9966214.1"/>
    <property type="molecule type" value="Genomic_DNA"/>
</dbReference>
<organism evidence="1">
    <name type="scientific">Hexamita inflata</name>
    <dbReference type="NCBI Taxonomy" id="28002"/>
    <lineage>
        <taxon>Eukaryota</taxon>
        <taxon>Metamonada</taxon>
        <taxon>Diplomonadida</taxon>
        <taxon>Hexamitidae</taxon>
        <taxon>Hexamitinae</taxon>
        <taxon>Hexamita</taxon>
    </lineage>
</organism>
<evidence type="ECO:0000313" key="2">
    <source>
        <dbReference type="EMBL" id="CAL6009595.1"/>
    </source>
</evidence>
<dbReference type="EMBL" id="CAXDID020000059">
    <property type="protein sequence ID" value="CAL6009595.1"/>
    <property type="molecule type" value="Genomic_DNA"/>
</dbReference>
<evidence type="ECO:0000313" key="1">
    <source>
        <dbReference type="EMBL" id="CAI9966214.1"/>
    </source>
</evidence>
<keyword evidence="3" id="KW-1185">Reference proteome</keyword>
<sequence length="391" mass="45495">MLEEQQIVNIIQSLLQNEIPAIQELISQLYSKDSSTIHTIVLALTNLRQLSDKPLSDAAFKQFIMISETIFDVYADFCSRLLKEKQQLDQIEAKQYQPEIHSPEPSNVSNSSGNEDPSFADMNILLNSLLTYFTVQVKEKLHASVVFRGHKLFTSHLLWRGLFNAALDEQNLHEIEDSMVFLQIQSQISIYVHLMRTFGIVEEDVRLWVQYFINSSSKKYNLNSLQISMYNEQLENILSGDDAEENAIPFIYRNKIIRVTPNYSGYRSQYVDPDRLKKIQFKGEPLFNSEQEQLIKELTTMLSETVEMETQYQNEEIIHALSREELIDKIWADNTNLISYDKMVPNGQADNLNSMIDQYLKAMDGPEDEKEDSEWDDERQLEYIQNEFGVE</sequence>
<comment type="caution">
    <text evidence="1">The sequence shown here is derived from an EMBL/GenBank/DDBJ whole genome shotgun (WGS) entry which is preliminary data.</text>
</comment>
<proteinExistence type="predicted"/>
<accession>A0AA86R5D3</accession>